<evidence type="ECO:0000313" key="2">
    <source>
        <dbReference type="EMBL" id="KAJ1198684.1"/>
    </source>
</evidence>
<sequence>MVESPAGPHFSPVAQESVPPVPDPAQAPHDDPRFPALPTPGADPRLPAFPTPGADPAAFLNAIFTIFNKAMVPRVLWHSPWALRLHTSRLSSCLFIRLRMLV</sequence>
<evidence type="ECO:0000256" key="1">
    <source>
        <dbReference type="SAM" id="MobiDB-lite"/>
    </source>
</evidence>
<name>A0AAV7VF53_PLEWA</name>
<gene>
    <name evidence="2" type="ORF">NDU88_002523</name>
</gene>
<organism evidence="2 3">
    <name type="scientific">Pleurodeles waltl</name>
    <name type="common">Iberian ribbed newt</name>
    <dbReference type="NCBI Taxonomy" id="8319"/>
    <lineage>
        <taxon>Eukaryota</taxon>
        <taxon>Metazoa</taxon>
        <taxon>Chordata</taxon>
        <taxon>Craniata</taxon>
        <taxon>Vertebrata</taxon>
        <taxon>Euteleostomi</taxon>
        <taxon>Amphibia</taxon>
        <taxon>Batrachia</taxon>
        <taxon>Caudata</taxon>
        <taxon>Salamandroidea</taxon>
        <taxon>Salamandridae</taxon>
        <taxon>Pleurodelinae</taxon>
        <taxon>Pleurodeles</taxon>
    </lineage>
</organism>
<keyword evidence="3" id="KW-1185">Reference proteome</keyword>
<dbReference type="Proteomes" id="UP001066276">
    <property type="component" value="Chromosome 2_1"/>
</dbReference>
<dbReference type="AlphaFoldDB" id="A0AAV7VF53"/>
<proteinExistence type="predicted"/>
<comment type="caution">
    <text evidence="2">The sequence shown here is derived from an EMBL/GenBank/DDBJ whole genome shotgun (WGS) entry which is preliminary data.</text>
</comment>
<feature type="region of interest" description="Disordered" evidence="1">
    <location>
        <begin position="1"/>
        <end position="50"/>
    </location>
</feature>
<evidence type="ECO:0000313" key="3">
    <source>
        <dbReference type="Proteomes" id="UP001066276"/>
    </source>
</evidence>
<protein>
    <submittedName>
        <fullName evidence="2">Uncharacterized protein</fullName>
    </submittedName>
</protein>
<reference evidence="2" key="1">
    <citation type="journal article" date="2022" name="bioRxiv">
        <title>Sequencing and chromosome-scale assembly of the giantPleurodeles waltlgenome.</title>
        <authorList>
            <person name="Brown T."/>
            <person name="Elewa A."/>
            <person name="Iarovenko S."/>
            <person name="Subramanian E."/>
            <person name="Araus A.J."/>
            <person name="Petzold A."/>
            <person name="Susuki M."/>
            <person name="Suzuki K.-i.T."/>
            <person name="Hayashi T."/>
            <person name="Toyoda A."/>
            <person name="Oliveira C."/>
            <person name="Osipova E."/>
            <person name="Leigh N.D."/>
            <person name="Simon A."/>
            <person name="Yun M.H."/>
        </authorList>
    </citation>
    <scope>NUCLEOTIDE SEQUENCE</scope>
    <source>
        <strain evidence="2">20211129_DDA</strain>
        <tissue evidence="2">Liver</tissue>
    </source>
</reference>
<accession>A0AAV7VF53</accession>
<dbReference type="EMBL" id="JANPWB010000003">
    <property type="protein sequence ID" value="KAJ1198684.1"/>
    <property type="molecule type" value="Genomic_DNA"/>
</dbReference>